<evidence type="ECO:0000256" key="7">
    <source>
        <dbReference type="PROSITE-ProRule" id="PRU01360"/>
    </source>
</evidence>
<name>A0A1I0RG68_9BACT</name>
<dbReference type="RefSeq" id="WP_089895510.1">
    <property type="nucleotide sequence ID" value="NZ_FOJG01000001.1"/>
</dbReference>
<dbReference type="NCBIfam" id="TIGR04056">
    <property type="entry name" value="OMP_RagA_SusC"/>
    <property type="match status" value="1"/>
</dbReference>
<dbReference type="InterPro" id="IPR037066">
    <property type="entry name" value="Plug_dom_sf"/>
</dbReference>
<evidence type="ECO:0000313" key="9">
    <source>
        <dbReference type="EMBL" id="SEW39249.1"/>
    </source>
</evidence>
<comment type="similarity">
    <text evidence="7">Belongs to the TonB-dependent receptor family.</text>
</comment>
<gene>
    <name evidence="9" type="ORF">SAMN04488122_2721</name>
</gene>
<evidence type="ECO:0000313" key="10">
    <source>
        <dbReference type="Proteomes" id="UP000199310"/>
    </source>
</evidence>
<dbReference type="InterPro" id="IPR023997">
    <property type="entry name" value="TonB-dep_OMP_SusC/RagA_CS"/>
</dbReference>
<dbReference type="OrthoDB" id="9768177at2"/>
<dbReference type="AlphaFoldDB" id="A0A1I0RG68"/>
<evidence type="ECO:0000256" key="2">
    <source>
        <dbReference type="ARBA" id="ARBA00022448"/>
    </source>
</evidence>
<dbReference type="STRING" id="29529.SAMN04488122_2721"/>
<dbReference type="GO" id="GO:0009279">
    <property type="term" value="C:cell outer membrane"/>
    <property type="evidence" value="ECO:0007669"/>
    <property type="project" value="UniProtKB-SubCell"/>
</dbReference>
<evidence type="ECO:0000256" key="5">
    <source>
        <dbReference type="ARBA" id="ARBA00023136"/>
    </source>
</evidence>
<comment type="subcellular location">
    <subcellularLocation>
        <location evidence="1 7">Cell outer membrane</location>
        <topology evidence="1 7">Multi-pass membrane protein</topology>
    </subcellularLocation>
</comment>
<dbReference type="InterPro" id="IPR023996">
    <property type="entry name" value="TonB-dep_OMP_SusC/RagA"/>
</dbReference>
<organism evidence="9 10">
    <name type="scientific">Chitinophaga arvensicola</name>
    <dbReference type="NCBI Taxonomy" id="29529"/>
    <lineage>
        <taxon>Bacteria</taxon>
        <taxon>Pseudomonadati</taxon>
        <taxon>Bacteroidota</taxon>
        <taxon>Chitinophagia</taxon>
        <taxon>Chitinophagales</taxon>
        <taxon>Chitinophagaceae</taxon>
        <taxon>Chitinophaga</taxon>
    </lineage>
</organism>
<accession>A0A1I0RG68</accession>
<protein>
    <submittedName>
        <fullName evidence="9">TonB-linked outer membrane protein, SusC/RagA family</fullName>
    </submittedName>
</protein>
<dbReference type="SUPFAM" id="SSF49464">
    <property type="entry name" value="Carboxypeptidase regulatory domain-like"/>
    <property type="match status" value="1"/>
</dbReference>
<dbReference type="SUPFAM" id="SSF56935">
    <property type="entry name" value="Porins"/>
    <property type="match status" value="1"/>
</dbReference>
<evidence type="ECO:0000256" key="3">
    <source>
        <dbReference type="ARBA" id="ARBA00022452"/>
    </source>
</evidence>
<keyword evidence="6 7" id="KW-0998">Cell outer membrane</keyword>
<dbReference type="InterPro" id="IPR008969">
    <property type="entry name" value="CarboxyPept-like_regulatory"/>
</dbReference>
<keyword evidence="2 7" id="KW-0813">Transport</keyword>
<dbReference type="Pfam" id="PF07715">
    <property type="entry name" value="Plug"/>
    <property type="match status" value="1"/>
</dbReference>
<evidence type="ECO:0000256" key="6">
    <source>
        <dbReference type="ARBA" id="ARBA00023237"/>
    </source>
</evidence>
<keyword evidence="5 7" id="KW-0472">Membrane</keyword>
<dbReference type="EMBL" id="FOJG01000001">
    <property type="protein sequence ID" value="SEW39249.1"/>
    <property type="molecule type" value="Genomic_DNA"/>
</dbReference>
<dbReference type="NCBIfam" id="TIGR04057">
    <property type="entry name" value="SusC_RagA_signa"/>
    <property type="match status" value="1"/>
</dbReference>
<keyword evidence="10" id="KW-1185">Reference proteome</keyword>
<dbReference type="Gene3D" id="2.170.130.10">
    <property type="entry name" value="TonB-dependent receptor, plug domain"/>
    <property type="match status" value="1"/>
</dbReference>
<dbReference type="InterPro" id="IPR039426">
    <property type="entry name" value="TonB-dep_rcpt-like"/>
</dbReference>
<sequence length="1174" mass="131980">MDLHLRRLSAGITSRISHAFLVVITFVLTLTLLPAHAQEKKMVTLTKVPVEKAFHQLSGLYKVRFFYAGSAINKNETITIPPAERSLEQVLQYLTANYRYAFRRSDNMISVSLPRPPATIATQEKTVRGRIGLYENDNIIYNAGVTIRELGSNNAVITDDKGFFSMRLRTNEAVLSISCVGYEPTELEAGDKAQVNVTLKQLLQAIPEVVISTGYQTLARKNTTGAYSLISEKEIERRSSQSLNSVLEGAIPGLTLASGYGRVNGVRQPTGTDIQVRGGSALQTGRNAPLIVVDGFPVNQLPTNMNDVAKIDVLKDAAAAAVWGARAANGVIVIVTKRGKEGKLRVNYASNTYVTSKPDYSKLFRANGADLVDYDKEAYDKGFIDPRNFETSANGYSPSFDLLFQLNKGLLTDAEFKRKQDSLGGISNQQQIKDLLLRTGVRQNHYLSLSGGGKGYNFMVSGTYENGNTVFVGDRAQTAQLNTRGDFQLSPALRFNVDMNAAFDDSKTVPSLSNDIQKLPPYQLLVDGNGQYLYDYSVFNKAQNDRLVKLGYADNGRNLLEEARIANNRNKTFALRTNVGGQWKIVKGLTLNANFLYDRKKQSTKNIIPQQAYSNRNYTNQFTTLDAANKPVYNLPQGDRLDQAENSYNNWAVRTQLNYTRMFGSVHFINLAAGAEVKKYITDGFTVSKFGYNDDLQSWQPIDQKQLLKGGLKWWNGNGVPIFDASSYDRFTYNDIREKSSYGIATYTYDDRYTVTGSYRVDQSNLFGVDPKYRRTPLWSAGVAWDATQESFFNVPQISMLKLRATVGLTGNFDETTTPLLVATRRFQANLNDFAARVASYNPKLRWERTRTINVGVDLGMFNNRFQVTADVYNKYGYDLYGNLVLDPTVGFNQMNINAARMTNKGVEMAIQGNIIDDKNFKWHSRLNIAYNSNRIIDNKVPDGNPEINRPSGTTQYVEGYNRESLWSYQWAGLDDHGNPLVYGDKGEKVKKAVFSSLVHSGTYRAPYSGGFTNIFTYRQWLLSALTTFNFGNVLRREMPNMYAYAFSTSMNYQIRDRWRKPGDEAHTDIASLTPSFDPADFYDGRERVIQYSSNSVIPGDYIRLREVQLGYRLPDALLKRTVLKSVQFMAQMNNIALWKKNKYGIDPEAIDPISGAYYLPEPRVTTFTVRVEL</sequence>
<proteinExistence type="inferred from homology"/>
<dbReference type="Proteomes" id="UP000199310">
    <property type="component" value="Unassembled WGS sequence"/>
</dbReference>
<dbReference type="InterPro" id="IPR012910">
    <property type="entry name" value="Plug_dom"/>
</dbReference>
<dbReference type="PROSITE" id="PS52016">
    <property type="entry name" value="TONB_DEPENDENT_REC_3"/>
    <property type="match status" value="1"/>
</dbReference>
<dbReference type="Gene3D" id="2.40.170.20">
    <property type="entry name" value="TonB-dependent receptor, beta-barrel domain"/>
    <property type="match status" value="1"/>
</dbReference>
<evidence type="ECO:0000256" key="1">
    <source>
        <dbReference type="ARBA" id="ARBA00004571"/>
    </source>
</evidence>
<reference evidence="10" key="1">
    <citation type="submission" date="2016-10" db="EMBL/GenBank/DDBJ databases">
        <authorList>
            <person name="Varghese N."/>
            <person name="Submissions S."/>
        </authorList>
    </citation>
    <scope>NUCLEOTIDE SEQUENCE [LARGE SCALE GENOMIC DNA]</scope>
    <source>
        <strain evidence="10">DSM 3695</strain>
    </source>
</reference>
<dbReference type="InterPro" id="IPR036942">
    <property type="entry name" value="Beta-barrel_TonB_sf"/>
</dbReference>
<keyword evidence="3 7" id="KW-1134">Transmembrane beta strand</keyword>
<feature type="domain" description="TonB-dependent receptor plug" evidence="8">
    <location>
        <begin position="221"/>
        <end position="331"/>
    </location>
</feature>
<evidence type="ECO:0000256" key="4">
    <source>
        <dbReference type="ARBA" id="ARBA00022692"/>
    </source>
</evidence>
<evidence type="ECO:0000259" key="8">
    <source>
        <dbReference type="Pfam" id="PF07715"/>
    </source>
</evidence>
<keyword evidence="4 7" id="KW-0812">Transmembrane</keyword>